<accession>A0ABW4D1I6</accession>
<keyword evidence="1" id="KW-0812">Transmembrane</keyword>
<dbReference type="Proteomes" id="UP001597212">
    <property type="component" value="Unassembled WGS sequence"/>
</dbReference>
<name>A0ABW4D1I6_9LACO</name>
<proteinExistence type="predicted"/>
<keyword evidence="1" id="KW-0472">Membrane</keyword>
<keyword evidence="3" id="KW-1185">Reference proteome</keyword>
<feature type="transmembrane region" description="Helical" evidence="1">
    <location>
        <begin position="12"/>
        <end position="35"/>
    </location>
</feature>
<organism evidence="2 3">
    <name type="scientific">Lacticaseibacillus hegangensis</name>
    <dbReference type="NCBI Taxonomy" id="2486010"/>
    <lineage>
        <taxon>Bacteria</taxon>
        <taxon>Bacillati</taxon>
        <taxon>Bacillota</taxon>
        <taxon>Bacilli</taxon>
        <taxon>Lactobacillales</taxon>
        <taxon>Lactobacillaceae</taxon>
        <taxon>Lacticaseibacillus</taxon>
    </lineage>
</organism>
<feature type="transmembrane region" description="Helical" evidence="1">
    <location>
        <begin position="47"/>
        <end position="65"/>
    </location>
</feature>
<keyword evidence="1" id="KW-1133">Transmembrane helix</keyword>
<evidence type="ECO:0000313" key="2">
    <source>
        <dbReference type="EMBL" id="MFD1441962.1"/>
    </source>
</evidence>
<dbReference type="RefSeq" id="WP_125755354.1">
    <property type="nucleotide sequence ID" value="NZ_JBHTOK010000077.1"/>
</dbReference>
<dbReference type="EMBL" id="JBHTOK010000077">
    <property type="protein sequence ID" value="MFD1441962.1"/>
    <property type="molecule type" value="Genomic_DNA"/>
</dbReference>
<reference evidence="3" key="1">
    <citation type="journal article" date="2019" name="Int. J. Syst. Evol. Microbiol.">
        <title>The Global Catalogue of Microorganisms (GCM) 10K type strain sequencing project: providing services to taxonomists for standard genome sequencing and annotation.</title>
        <authorList>
            <consortium name="The Broad Institute Genomics Platform"/>
            <consortium name="The Broad Institute Genome Sequencing Center for Infectious Disease"/>
            <person name="Wu L."/>
            <person name="Ma J."/>
        </authorList>
    </citation>
    <scope>NUCLEOTIDE SEQUENCE [LARGE SCALE GENOMIC DNA]</scope>
    <source>
        <strain evidence="3">CCM 8912</strain>
    </source>
</reference>
<comment type="caution">
    <text evidence="2">The sequence shown here is derived from an EMBL/GenBank/DDBJ whole genome shotgun (WGS) entry which is preliminary data.</text>
</comment>
<sequence>MSAAQPAKPLGIALAWIFLLSAAVFVVSLLAWLIVMLRGRDPRLPRRVCLIAAGLAVASLALNSVL</sequence>
<gene>
    <name evidence="2" type="ORF">ACFQ5K_11300</name>
</gene>
<evidence type="ECO:0000256" key="1">
    <source>
        <dbReference type="SAM" id="Phobius"/>
    </source>
</evidence>
<evidence type="ECO:0000313" key="3">
    <source>
        <dbReference type="Proteomes" id="UP001597212"/>
    </source>
</evidence>
<protein>
    <submittedName>
        <fullName evidence="2">Uncharacterized protein</fullName>
    </submittedName>
</protein>